<dbReference type="PANTHER" id="PTHR13398:SF0">
    <property type="entry name" value="GDP-FUCOSE PROTEIN O-FUCOSYLTRANSFERASE 2"/>
    <property type="match status" value="1"/>
</dbReference>
<dbReference type="GO" id="GO:0046922">
    <property type="term" value="F:peptide-O-fucosyltransferase activity"/>
    <property type="evidence" value="ECO:0007669"/>
    <property type="project" value="InterPro"/>
</dbReference>
<dbReference type="InterPro" id="IPR045130">
    <property type="entry name" value="OFUT2-like"/>
</dbReference>
<accession>A0AAV5DJL6</accession>
<keyword evidence="3" id="KW-0119">Carbohydrate metabolism</keyword>
<evidence type="ECO:0000256" key="3">
    <source>
        <dbReference type="ARBA" id="ARBA00023277"/>
    </source>
</evidence>
<name>A0AAV5DJL6_ELECO</name>
<dbReference type="GO" id="GO:0006004">
    <property type="term" value="P:fucose metabolic process"/>
    <property type="evidence" value="ECO:0007669"/>
    <property type="project" value="UniProtKB-KW"/>
</dbReference>
<feature type="signal peptide" evidence="4">
    <location>
        <begin position="1"/>
        <end position="26"/>
    </location>
</feature>
<keyword evidence="1" id="KW-0808">Transferase</keyword>
<keyword evidence="4" id="KW-0732">Signal</keyword>
<reference evidence="5" key="2">
    <citation type="submission" date="2021-12" db="EMBL/GenBank/DDBJ databases">
        <title>Resequencing data analysis of finger millet.</title>
        <authorList>
            <person name="Hatakeyama M."/>
            <person name="Aluri S."/>
            <person name="Balachadran M.T."/>
            <person name="Sivarajan S.R."/>
            <person name="Poveda L."/>
            <person name="Shimizu-Inatsugi R."/>
            <person name="Schlapbach R."/>
            <person name="Sreeman S.M."/>
            <person name="Shimizu K.K."/>
        </authorList>
    </citation>
    <scope>NUCLEOTIDE SEQUENCE</scope>
</reference>
<feature type="chain" id="PRO_5043528796" description="O-fucosyltransferase family protein" evidence="4">
    <location>
        <begin position="27"/>
        <end position="255"/>
    </location>
</feature>
<comment type="caution">
    <text evidence="5">The sequence shown here is derived from an EMBL/GenBank/DDBJ whole genome shotgun (WGS) entry which is preliminary data.</text>
</comment>
<dbReference type="Gene3D" id="3.40.50.11350">
    <property type="match status" value="2"/>
</dbReference>
<evidence type="ECO:0000313" key="5">
    <source>
        <dbReference type="EMBL" id="GJN11279.1"/>
    </source>
</evidence>
<organism evidence="5 6">
    <name type="scientific">Eleusine coracana subsp. coracana</name>
    <dbReference type="NCBI Taxonomy" id="191504"/>
    <lineage>
        <taxon>Eukaryota</taxon>
        <taxon>Viridiplantae</taxon>
        <taxon>Streptophyta</taxon>
        <taxon>Embryophyta</taxon>
        <taxon>Tracheophyta</taxon>
        <taxon>Spermatophyta</taxon>
        <taxon>Magnoliopsida</taxon>
        <taxon>Liliopsida</taxon>
        <taxon>Poales</taxon>
        <taxon>Poaceae</taxon>
        <taxon>PACMAD clade</taxon>
        <taxon>Chloridoideae</taxon>
        <taxon>Cynodonteae</taxon>
        <taxon>Eleusininae</taxon>
        <taxon>Eleusine</taxon>
    </lineage>
</organism>
<keyword evidence="2" id="KW-0294">Fucose metabolism</keyword>
<gene>
    <name evidence="5" type="primary">ga29458</name>
    <name evidence="5" type="ORF">PR202_ga29458</name>
</gene>
<keyword evidence="6" id="KW-1185">Reference proteome</keyword>
<evidence type="ECO:0000256" key="4">
    <source>
        <dbReference type="SAM" id="SignalP"/>
    </source>
</evidence>
<evidence type="ECO:0000256" key="2">
    <source>
        <dbReference type="ARBA" id="ARBA00023253"/>
    </source>
</evidence>
<protein>
    <recommendedName>
        <fullName evidence="7">O-fucosyltransferase family protein</fullName>
    </recommendedName>
</protein>
<dbReference type="AlphaFoldDB" id="A0AAV5DJL6"/>
<sequence length="255" mass="28907">MSNHLICLEKHMFMAALLGRILVVPSQKVDYHYDNVLDINHINDCIGRKVVISYEEFTEKRKKVASISSYIEAAFPEDAKLKEPKKRYVGDITPKFLSDAEVLAIGDMFYADIEDEWVNQPGGPLAHKCKTLIQPSRLIMLTAQRFVQTFLGGNYIALHFRRHGFLKFCNVKKESCFFPIPQAAECILRIVEKANAPVEAMLDKTICALSNVFIGSSGSTFTEDIFRLRRGWGSSSHCDEYLCQGELPNFMAEVD</sequence>
<evidence type="ECO:0000256" key="1">
    <source>
        <dbReference type="ARBA" id="ARBA00022679"/>
    </source>
</evidence>
<dbReference type="EMBL" id="BQKI01000018">
    <property type="protein sequence ID" value="GJN11279.1"/>
    <property type="molecule type" value="Genomic_DNA"/>
</dbReference>
<proteinExistence type="predicted"/>
<dbReference type="Proteomes" id="UP001054889">
    <property type="component" value="Unassembled WGS sequence"/>
</dbReference>
<reference evidence="5" key="1">
    <citation type="journal article" date="2018" name="DNA Res.">
        <title>Multiple hybrid de novo genome assembly of finger millet, an orphan allotetraploid crop.</title>
        <authorList>
            <person name="Hatakeyama M."/>
            <person name="Aluri S."/>
            <person name="Balachadran M.T."/>
            <person name="Sivarajan S.R."/>
            <person name="Patrignani A."/>
            <person name="Gruter S."/>
            <person name="Poveda L."/>
            <person name="Shimizu-Inatsugi R."/>
            <person name="Baeten J."/>
            <person name="Francoijs K.J."/>
            <person name="Nataraja K.N."/>
            <person name="Reddy Y.A.N."/>
            <person name="Phadnis S."/>
            <person name="Ravikumar R.L."/>
            <person name="Schlapbach R."/>
            <person name="Sreeman S.M."/>
            <person name="Shimizu K.K."/>
        </authorList>
    </citation>
    <scope>NUCLEOTIDE SEQUENCE</scope>
</reference>
<dbReference type="PANTHER" id="PTHR13398">
    <property type="entry name" value="GDP-FUCOSE PROTEIN O-FUCOSYLTRANSFERASE 2"/>
    <property type="match status" value="1"/>
</dbReference>
<dbReference type="CDD" id="cd11296">
    <property type="entry name" value="O-FucT_like"/>
    <property type="match status" value="1"/>
</dbReference>
<evidence type="ECO:0000313" key="6">
    <source>
        <dbReference type="Proteomes" id="UP001054889"/>
    </source>
</evidence>
<evidence type="ECO:0008006" key="7">
    <source>
        <dbReference type="Google" id="ProtNLM"/>
    </source>
</evidence>